<feature type="binding site" evidence="3">
    <location>
        <position position="146"/>
    </location>
    <ligand>
        <name>a divalent metal cation</name>
        <dbReference type="ChEBI" id="CHEBI:60240"/>
    </ligand>
</feature>
<evidence type="ECO:0000256" key="1">
    <source>
        <dbReference type="ARBA" id="ARBA00008635"/>
    </source>
</evidence>
<dbReference type="Proteomes" id="UP000281985">
    <property type="component" value="Unassembled WGS sequence"/>
</dbReference>
<evidence type="ECO:0000313" key="4">
    <source>
        <dbReference type="EMBL" id="RMB59229.1"/>
    </source>
</evidence>
<accession>A0A3M0GDK2</accession>
<keyword evidence="2 3" id="KW-0479">Metal-binding</keyword>
<proteinExistence type="inferred from homology"/>
<name>A0A3M0GDK2_9FLAO</name>
<evidence type="ECO:0000256" key="3">
    <source>
        <dbReference type="PIRSR" id="PIRSR607837-1"/>
    </source>
</evidence>
<protein>
    <submittedName>
        <fullName evidence="4">DinB family protein</fullName>
    </submittedName>
</protein>
<feature type="binding site" evidence="3">
    <location>
        <position position="142"/>
    </location>
    <ligand>
        <name>a divalent metal cation</name>
        <dbReference type="ChEBI" id="CHEBI:60240"/>
    </ligand>
</feature>
<reference evidence="4 5" key="1">
    <citation type="submission" date="2018-10" db="EMBL/GenBank/DDBJ databases">
        <title>Dokdonia luteus sp. nov., isolated from sea water.</title>
        <authorList>
            <person name="Zhou L.Y."/>
            <person name="Du Z.J."/>
        </authorList>
    </citation>
    <scope>NUCLEOTIDE SEQUENCE [LARGE SCALE GENOMIC DNA]</scope>
    <source>
        <strain evidence="4 5">SH27</strain>
    </source>
</reference>
<sequence length="167" mass="18997">MNKIFLLLLCVSLSAAGQQDNFKGAFLEKWDNSRDYLIEIAEAMPADGYDFRPTERQMTFNEQLEHIQGNISWLSSKYFNASKIDSATSGTKKDQILENLKRAFASARVAIENTPEADFKTTVDFFAGPKSKLQILNLLHDHLSHHRGQLIVYLNLNEIEPPSYSGW</sequence>
<comment type="similarity">
    <text evidence="1">Belongs to the DinB family.</text>
</comment>
<dbReference type="InterPro" id="IPR034660">
    <property type="entry name" value="DinB/YfiT-like"/>
</dbReference>
<evidence type="ECO:0000256" key="2">
    <source>
        <dbReference type="ARBA" id="ARBA00022723"/>
    </source>
</evidence>
<dbReference type="GO" id="GO:0046872">
    <property type="term" value="F:metal ion binding"/>
    <property type="evidence" value="ECO:0007669"/>
    <property type="project" value="UniProtKB-KW"/>
</dbReference>
<feature type="binding site" evidence="3">
    <location>
        <position position="66"/>
    </location>
    <ligand>
        <name>a divalent metal cation</name>
        <dbReference type="ChEBI" id="CHEBI:60240"/>
    </ligand>
</feature>
<dbReference type="RefSeq" id="WP_121917397.1">
    <property type="nucleotide sequence ID" value="NZ_REFV01000007.1"/>
</dbReference>
<dbReference type="OrthoDB" id="119432at2"/>
<keyword evidence="5" id="KW-1185">Reference proteome</keyword>
<evidence type="ECO:0000313" key="5">
    <source>
        <dbReference type="Proteomes" id="UP000281985"/>
    </source>
</evidence>
<comment type="caution">
    <text evidence="4">The sequence shown here is derived from an EMBL/GenBank/DDBJ whole genome shotgun (WGS) entry which is preliminary data.</text>
</comment>
<dbReference type="AlphaFoldDB" id="A0A3M0GDK2"/>
<dbReference type="SUPFAM" id="SSF109854">
    <property type="entry name" value="DinB/YfiT-like putative metalloenzymes"/>
    <property type="match status" value="1"/>
</dbReference>
<dbReference type="InterPro" id="IPR007837">
    <property type="entry name" value="DinB"/>
</dbReference>
<dbReference type="EMBL" id="REFV01000007">
    <property type="protein sequence ID" value="RMB59229.1"/>
    <property type="molecule type" value="Genomic_DNA"/>
</dbReference>
<gene>
    <name evidence="4" type="ORF">EAX61_08595</name>
</gene>
<dbReference type="Gene3D" id="1.20.120.450">
    <property type="entry name" value="dinb family like domain"/>
    <property type="match status" value="1"/>
</dbReference>
<organism evidence="4 5">
    <name type="scientific">Dokdonia sinensis</name>
    <dbReference type="NCBI Taxonomy" id="2479847"/>
    <lineage>
        <taxon>Bacteria</taxon>
        <taxon>Pseudomonadati</taxon>
        <taxon>Bacteroidota</taxon>
        <taxon>Flavobacteriia</taxon>
        <taxon>Flavobacteriales</taxon>
        <taxon>Flavobacteriaceae</taxon>
        <taxon>Dokdonia</taxon>
    </lineage>
</organism>
<dbReference type="Pfam" id="PF05163">
    <property type="entry name" value="DinB"/>
    <property type="match status" value="1"/>
</dbReference>